<reference evidence="1" key="2">
    <citation type="journal article" date="2023" name="IMA Fungus">
        <title>Comparative genomic study of the Penicillium genus elucidates a diverse pangenome and 15 lateral gene transfer events.</title>
        <authorList>
            <person name="Petersen C."/>
            <person name="Sorensen T."/>
            <person name="Nielsen M.R."/>
            <person name="Sondergaard T.E."/>
            <person name="Sorensen J.L."/>
            <person name="Fitzpatrick D.A."/>
            <person name="Frisvad J.C."/>
            <person name="Nielsen K.L."/>
        </authorList>
    </citation>
    <scope>NUCLEOTIDE SEQUENCE</scope>
    <source>
        <strain evidence="1">IBT 23319</strain>
    </source>
</reference>
<evidence type="ECO:0008006" key="3">
    <source>
        <dbReference type="Google" id="ProtNLM"/>
    </source>
</evidence>
<comment type="caution">
    <text evidence="1">The sequence shown here is derived from an EMBL/GenBank/DDBJ whole genome shotgun (WGS) entry which is preliminary data.</text>
</comment>
<dbReference type="OrthoDB" id="4368396at2759"/>
<protein>
    <recommendedName>
        <fullName evidence="3">Arrestin-like N-terminal domain-containing protein</fullName>
    </recommendedName>
</protein>
<keyword evidence="2" id="KW-1185">Reference proteome</keyword>
<sequence length="167" mass="19430">MMSTRLRRLMKGRKDTIKIELVPGQDNEPYTTGDQINGIAWVKNSHTLMPGTVEISLRETQGRSRVENDAILQPIQTYRQHNFLEMQQCVEVEAFKPYEIVKNGFLYRFPFTFTVPGQLTIHACRHQEQQRPSYNTHLDLPPTMGIYHNGTKDTRLQNHCLCRRSNA</sequence>
<evidence type="ECO:0000313" key="1">
    <source>
        <dbReference type="EMBL" id="KAJ5233312.1"/>
    </source>
</evidence>
<dbReference type="EMBL" id="JAPQKT010000004">
    <property type="protein sequence ID" value="KAJ5233312.1"/>
    <property type="molecule type" value="Genomic_DNA"/>
</dbReference>
<evidence type="ECO:0000313" key="2">
    <source>
        <dbReference type="Proteomes" id="UP001147733"/>
    </source>
</evidence>
<dbReference type="RefSeq" id="XP_056500812.1">
    <property type="nucleotide sequence ID" value="XM_056643998.1"/>
</dbReference>
<dbReference type="AlphaFoldDB" id="A0A9W9P0W9"/>
<dbReference type="GeneID" id="81383165"/>
<name>A0A9W9P0W9_PENCI</name>
<reference evidence="1" key="1">
    <citation type="submission" date="2022-11" db="EMBL/GenBank/DDBJ databases">
        <authorList>
            <person name="Petersen C."/>
        </authorList>
    </citation>
    <scope>NUCLEOTIDE SEQUENCE</scope>
    <source>
        <strain evidence="1">IBT 23319</strain>
    </source>
</reference>
<proteinExistence type="predicted"/>
<organism evidence="1 2">
    <name type="scientific">Penicillium citrinum</name>
    <dbReference type="NCBI Taxonomy" id="5077"/>
    <lineage>
        <taxon>Eukaryota</taxon>
        <taxon>Fungi</taxon>
        <taxon>Dikarya</taxon>
        <taxon>Ascomycota</taxon>
        <taxon>Pezizomycotina</taxon>
        <taxon>Eurotiomycetes</taxon>
        <taxon>Eurotiomycetidae</taxon>
        <taxon>Eurotiales</taxon>
        <taxon>Aspergillaceae</taxon>
        <taxon>Penicillium</taxon>
    </lineage>
</organism>
<dbReference type="Proteomes" id="UP001147733">
    <property type="component" value="Unassembled WGS sequence"/>
</dbReference>
<accession>A0A9W9P0W9</accession>
<gene>
    <name evidence="1" type="ORF">N7469_005078</name>
</gene>